<dbReference type="AlphaFoldDB" id="A0A369TBN5"/>
<evidence type="ECO:0000256" key="3">
    <source>
        <dbReference type="ARBA" id="ARBA00008178"/>
    </source>
</evidence>
<keyword evidence="10" id="KW-1185">Reference proteome</keyword>
<dbReference type="Gene3D" id="3.90.25.10">
    <property type="entry name" value="UDP-galactose 4-epimerase, domain 1"/>
    <property type="match status" value="1"/>
</dbReference>
<dbReference type="PANTHER" id="PTHR43000">
    <property type="entry name" value="DTDP-D-GLUCOSE 4,6-DEHYDRATASE-RELATED"/>
    <property type="match status" value="1"/>
</dbReference>
<dbReference type="RefSeq" id="WP_114581776.1">
    <property type="nucleotide sequence ID" value="NZ_QPMH01000006.1"/>
</dbReference>
<keyword evidence="5" id="KW-0520">NAD</keyword>
<evidence type="ECO:0000256" key="7">
    <source>
        <dbReference type="RuleBase" id="RU004473"/>
    </source>
</evidence>
<comment type="cofactor">
    <cofactor evidence="2 7">
        <name>NAD(+)</name>
        <dbReference type="ChEBI" id="CHEBI:57540"/>
    </cofactor>
</comment>
<evidence type="ECO:0000256" key="2">
    <source>
        <dbReference type="ARBA" id="ARBA00001911"/>
    </source>
</evidence>
<dbReference type="Gene3D" id="3.40.50.720">
    <property type="entry name" value="NAD(P)-binding Rossmann-like Domain"/>
    <property type="match status" value="1"/>
</dbReference>
<evidence type="ECO:0000313" key="9">
    <source>
        <dbReference type="EMBL" id="RDD62262.1"/>
    </source>
</evidence>
<evidence type="ECO:0000256" key="5">
    <source>
        <dbReference type="ARBA" id="ARBA00023027"/>
    </source>
</evidence>
<dbReference type="InterPro" id="IPR005888">
    <property type="entry name" value="dTDP_Gluc_deHydtase"/>
</dbReference>
<name>A0A369TBN5_9PROT</name>
<dbReference type="GO" id="GO:0009225">
    <property type="term" value="P:nucleotide-sugar metabolic process"/>
    <property type="evidence" value="ECO:0007669"/>
    <property type="project" value="InterPro"/>
</dbReference>
<keyword evidence="6 7" id="KW-0456">Lyase</keyword>
<evidence type="ECO:0000256" key="6">
    <source>
        <dbReference type="ARBA" id="ARBA00023239"/>
    </source>
</evidence>
<comment type="similarity">
    <text evidence="3 7">Belongs to the NAD(P)-dependent epimerase/dehydratase family. dTDP-glucose dehydratase subfamily.</text>
</comment>
<dbReference type="GO" id="GO:0008460">
    <property type="term" value="F:dTDP-glucose 4,6-dehydratase activity"/>
    <property type="evidence" value="ECO:0007669"/>
    <property type="project" value="UniProtKB-EC"/>
</dbReference>
<proteinExistence type="inferred from homology"/>
<feature type="domain" description="NAD(P)-binding" evidence="8">
    <location>
        <begin position="6"/>
        <end position="325"/>
    </location>
</feature>
<organism evidence="9 10">
    <name type="scientific">Ferruginivarius sediminum</name>
    <dbReference type="NCBI Taxonomy" id="2661937"/>
    <lineage>
        <taxon>Bacteria</taxon>
        <taxon>Pseudomonadati</taxon>
        <taxon>Pseudomonadota</taxon>
        <taxon>Alphaproteobacteria</taxon>
        <taxon>Rhodospirillales</taxon>
        <taxon>Rhodospirillaceae</taxon>
        <taxon>Ferruginivarius</taxon>
    </lineage>
</organism>
<evidence type="ECO:0000259" key="8">
    <source>
        <dbReference type="Pfam" id="PF16363"/>
    </source>
</evidence>
<dbReference type="InterPro" id="IPR036291">
    <property type="entry name" value="NAD(P)-bd_dom_sf"/>
</dbReference>
<comment type="caution">
    <text evidence="9">The sequence shown here is derived from an EMBL/GenBank/DDBJ whole genome shotgun (WGS) entry which is preliminary data.</text>
</comment>
<protein>
    <recommendedName>
        <fullName evidence="4 7">dTDP-glucose 4,6-dehydratase</fullName>
        <ecNumber evidence="4 7">4.2.1.46</ecNumber>
    </recommendedName>
</protein>
<reference evidence="9 10" key="1">
    <citation type="submission" date="2018-07" db="EMBL/GenBank/DDBJ databases">
        <title>Venubactetium sediminum gen. nov., sp. nov., isolated from a marine solar saltern.</title>
        <authorList>
            <person name="Wang S."/>
        </authorList>
    </citation>
    <scope>NUCLEOTIDE SEQUENCE [LARGE SCALE GENOMIC DNA]</scope>
    <source>
        <strain evidence="9 10">WD2A32</strain>
    </source>
</reference>
<dbReference type="NCBIfam" id="TIGR01181">
    <property type="entry name" value="dTDP_gluc_dehyt"/>
    <property type="match status" value="1"/>
</dbReference>
<dbReference type="Proteomes" id="UP000253941">
    <property type="component" value="Unassembled WGS sequence"/>
</dbReference>
<gene>
    <name evidence="9" type="primary">rfbB</name>
    <name evidence="9" type="ORF">DRB17_08495</name>
</gene>
<dbReference type="EC" id="4.2.1.46" evidence="4 7"/>
<dbReference type="InterPro" id="IPR016040">
    <property type="entry name" value="NAD(P)-bd_dom"/>
</dbReference>
<dbReference type="EMBL" id="QPMH01000006">
    <property type="protein sequence ID" value="RDD62262.1"/>
    <property type="molecule type" value="Genomic_DNA"/>
</dbReference>
<dbReference type="SUPFAM" id="SSF51735">
    <property type="entry name" value="NAD(P)-binding Rossmann-fold domains"/>
    <property type="match status" value="1"/>
</dbReference>
<evidence type="ECO:0000313" key="10">
    <source>
        <dbReference type="Proteomes" id="UP000253941"/>
    </source>
</evidence>
<evidence type="ECO:0000256" key="4">
    <source>
        <dbReference type="ARBA" id="ARBA00011990"/>
    </source>
</evidence>
<dbReference type="CDD" id="cd05246">
    <property type="entry name" value="dTDP_GD_SDR_e"/>
    <property type="match status" value="1"/>
</dbReference>
<accession>A0A369TBN5</accession>
<dbReference type="Pfam" id="PF16363">
    <property type="entry name" value="GDP_Man_Dehyd"/>
    <property type="match status" value="1"/>
</dbReference>
<sequence>MAKRILITGGAGFIGSAMVRLLIAETDSAVINLDKLTYAANPDAVAEVAGNPRYSFVEADIADAPRMAEVLARHAPDLVMNLAAETHVDRSIDGPADFISTNVVGTQVLLDAVRRYWEGLDGARRAAFRFHHISTDEVYGSLGVTGAFTEETAYAPNSPYAASKAASDHLVRAWHKTYGLPVVITNCSNNYGPWQFPEKLIPLVVTKALDGEALPIYGRGENVRDWLHVDDHARGLLLAATEGRIGEHYNIGGGAERRNIEVVRAICDILDELSPRSDGRPYREQITFVADRPGHDLRYAVDSGKIRRELGWAPAETFESGLRKTVRWYLDNAAWWRRIRRERYDGQRLGKTA</sequence>
<evidence type="ECO:0000256" key="1">
    <source>
        <dbReference type="ARBA" id="ARBA00001539"/>
    </source>
</evidence>
<comment type="catalytic activity">
    <reaction evidence="1 7">
        <text>dTDP-alpha-D-glucose = dTDP-4-dehydro-6-deoxy-alpha-D-glucose + H2O</text>
        <dbReference type="Rhea" id="RHEA:17221"/>
        <dbReference type="ChEBI" id="CHEBI:15377"/>
        <dbReference type="ChEBI" id="CHEBI:57477"/>
        <dbReference type="ChEBI" id="CHEBI:57649"/>
        <dbReference type="EC" id="4.2.1.46"/>
    </reaction>
</comment>